<proteinExistence type="predicted"/>
<protein>
    <submittedName>
        <fullName evidence="1">Uncharacterized protein</fullName>
    </submittedName>
</protein>
<reference evidence="1" key="1">
    <citation type="submission" date="2021-01" db="EMBL/GenBank/DDBJ databases">
        <authorList>
            <person name="Corre E."/>
            <person name="Pelletier E."/>
            <person name="Niang G."/>
            <person name="Scheremetjew M."/>
            <person name="Finn R."/>
            <person name="Kale V."/>
            <person name="Holt S."/>
            <person name="Cochrane G."/>
            <person name="Meng A."/>
            <person name="Brown T."/>
            <person name="Cohen L."/>
        </authorList>
    </citation>
    <scope>NUCLEOTIDE SEQUENCE</scope>
    <source>
        <strain evidence="1">SAG 36.94</strain>
    </source>
</reference>
<sequence length="574" mass="63475">MRVEVGSEQDVAVSKVSAMWSNPSQWADLCQDCSLVLEKLSLASLRCVEEWGVADLLSCSRRFAITMGLWKICCYCWGTVEFKDSEAKRAVEREHGMRLRIAVIRWSADLIIAAVVRALDPGGQADSARMMKILRFVISCAEQLTSRSPLSLEDEIREVIHLILLVSALTLPVSPRFASQLPSPLVAELMRNTLAFTHTLSARIERQDHADFIVGLIGDEAKRIGETSFGSQLGIPGAKALLLIDIAERNPSCSKLFDAVFSALSEFSLIELCEYICVESRVPVKVTILDLVYLSVRRICSSESRDPREMAKTILRQFCRPNPLCSSVAKNCILAIIDAHPITVCKPLPLSSSATITDISSLQAPFWNQQLQAILFLHQIETSRTPTSLSDRIHSILPLLLPDNDTPNPSSSTLPQALTLLSASRSSSAATLQRLPQFTILDPSAIGYLTASTIHLQSFPLTQETLLQLCRILHLLPHPPPSLLLSTLAGYLLLKLTPTPNPTLLLPPHLLQAIHAALTMDPSSFPLEIRDPIHINPRPTPLLRHLLFQTNTQSLLASLGVDTWHNEEPCFRQK</sequence>
<accession>A0A7S1XGV5</accession>
<evidence type="ECO:0000313" key="1">
    <source>
        <dbReference type="EMBL" id="CAD9236448.1"/>
    </source>
</evidence>
<organism evidence="1">
    <name type="scientific">Compsopogon caeruleus</name>
    <dbReference type="NCBI Taxonomy" id="31354"/>
    <lineage>
        <taxon>Eukaryota</taxon>
        <taxon>Rhodophyta</taxon>
        <taxon>Compsopogonophyceae</taxon>
        <taxon>Compsopogonales</taxon>
        <taxon>Compsopogonaceae</taxon>
        <taxon>Compsopogon</taxon>
    </lineage>
</organism>
<dbReference type="AlphaFoldDB" id="A0A7S1XGV5"/>
<name>A0A7S1XGV5_9RHOD</name>
<dbReference type="EMBL" id="HBGH01015262">
    <property type="protein sequence ID" value="CAD9236448.1"/>
    <property type="molecule type" value="Transcribed_RNA"/>
</dbReference>
<gene>
    <name evidence="1" type="ORF">CCAE0312_LOCUS8542</name>
</gene>